<feature type="non-terminal residue" evidence="7">
    <location>
        <position position="1"/>
    </location>
</feature>
<evidence type="ECO:0000256" key="5">
    <source>
        <dbReference type="SAM" id="Phobius"/>
    </source>
</evidence>
<keyword evidence="2 5" id="KW-0812">Transmembrane</keyword>
<keyword evidence="3 5" id="KW-1133">Transmembrane helix</keyword>
<evidence type="ECO:0000313" key="8">
    <source>
        <dbReference type="Proteomes" id="UP000529852"/>
    </source>
</evidence>
<evidence type="ECO:0000313" key="7">
    <source>
        <dbReference type="EMBL" id="NWR82861.1"/>
    </source>
</evidence>
<feature type="transmembrane region" description="Helical" evidence="5">
    <location>
        <begin position="277"/>
        <end position="300"/>
    </location>
</feature>
<feature type="transmembrane region" description="Helical" evidence="5">
    <location>
        <begin position="384"/>
        <end position="402"/>
    </location>
</feature>
<evidence type="ECO:0000256" key="3">
    <source>
        <dbReference type="ARBA" id="ARBA00022989"/>
    </source>
</evidence>
<reference evidence="7 8" key="1">
    <citation type="submission" date="2019-09" db="EMBL/GenBank/DDBJ databases">
        <title>Bird 10,000 Genomes (B10K) Project - Family phase.</title>
        <authorList>
            <person name="Zhang G."/>
        </authorList>
    </citation>
    <scope>NUCLEOTIDE SEQUENCE [LARGE SCALE GENOMIC DNA]</scope>
    <source>
        <strain evidence="7">B10K-DU-003-06</strain>
    </source>
</reference>
<dbReference type="PANTHER" id="PTHR21041:SF3">
    <property type="entry name" value="OSTEOCLAST STIMULATORY TRANSMEMBRANE PROTEIN"/>
    <property type="match status" value="1"/>
</dbReference>
<keyword evidence="8" id="KW-1185">Reference proteome</keyword>
<dbReference type="AlphaFoldDB" id="A0A7K5AGF0"/>
<dbReference type="Proteomes" id="UP000529852">
    <property type="component" value="Unassembled WGS sequence"/>
</dbReference>
<evidence type="ECO:0000259" key="6">
    <source>
        <dbReference type="Pfam" id="PF07782"/>
    </source>
</evidence>
<dbReference type="Pfam" id="PF07782">
    <property type="entry name" value="DC_STAMP"/>
    <property type="match status" value="1"/>
</dbReference>
<name>A0A7K5AGF0_9FURN</name>
<keyword evidence="4 5" id="KW-0472">Membrane</keyword>
<comment type="subcellular location">
    <subcellularLocation>
        <location evidence="1">Membrane</location>
        <topology evidence="1">Multi-pass membrane protein</topology>
    </subcellularLocation>
</comment>
<accession>A0A7K5AGF0</accession>
<feature type="domain" description="Dendritic cell-specific transmembrane protein-like" evidence="6">
    <location>
        <begin position="235"/>
        <end position="430"/>
    </location>
</feature>
<dbReference type="InterPro" id="IPR051856">
    <property type="entry name" value="CSR-E3_Ligase_Protein"/>
</dbReference>
<feature type="transmembrane region" description="Helical" evidence="5">
    <location>
        <begin position="92"/>
        <end position="110"/>
    </location>
</feature>
<protein>
    <submittedName>
        <fullName evidence="7">OCSTP protein</fullName>
    </submittedName>
</protein>
<dbReference type="PANTHER" id="PTHR21041">
    <property type="entry name" value="DENDRITIC CELL-SPECIFIC TRANSMEMBRANE PROTEIN"/>
    <property type="match status" value="1"/>
</dbReference>
<sequence>MADLWWVYSKPVPADGRELWILFLQCSCITAMIGGLFYNWMFASLEYSWHLSVAMSISFSLLLLLTLLLVHPARCVFSMIMPTLGTKQGRKLLLSTCIMIAVVNITPNIISNIKTILQVIKCICKNSSDSLLNSTALLETASREFGDAIQETVHSSTIYRPMNGRFHFSLLQNTSLIYQQMDLAGKKITRDFLSVELLVKDSVRVGNRLVAGFSMLYLCFESTWYLKNYLTNLRFDNFYITEKLEHLALDRKAAHLLVAPSKNLLRPTGLKLSREEVMLCLMQAMLLTVALMLMLVVVAMDHFAFSMADTAVRKAAQFSVVPVALHIKYKVSGPLSWILPFLFEGLGFPSEELPLQDFEKSYHHHLIFSSAHCRISPPVPPNPSVLLVVGLLFCILYSTVFLETYARRLCRKIAASFFQSWEEKRVLYLYRKLSRRQK</sequence>
<proteinExistence type="predicted"/>
<evidence type="ECO:0000256" key="4">
    <source>
        <dbReference type="ARBA" id="ARBA00023136"/>
    </source>
</evidence>
<dbReference type="InterPro" id="IPR012858">
    <property type="entry name" value="DC_STAMP-like"/>
</dbReference>
<comment type="caution">
    <text evidence="7">The sequence shown here is derived from an EMBL/GenBank/DDBJ whole genome shotgun (WGS) entry which is preliminary data.</text>
</comment>
<feature type="non-terminal residue" evidence="7">
    <location>
        <position position="438"/>
    </location>
</feature>
<evidence type="ECO:0000256" key="1">
    <source>
        <dbReference type="ARBA" id="ARBA00004141"/>
    </source>
</evidence>
<dbReference type="EMBL" id="VYZD01000004">
    <property type="protein sequence ID" value="NWR82861.1"/>
    <property type="molecule type" value="Genomic_DNA"/>
</dbReference>
<feature type="transmembrane region" description="Helical" evidence="5">
    <location>
        <begin position="20"/>
        <end position="41"/>
    </location>
</feature>
<feature type="transmembrane region" description="Helical" evidence="5">
    <location>
        <begin position="47"/>
        <end position="71"/>
    </location>
</feature>
<organism evidence="7 8">
    <name type="scientific">Furnarius figulus</name>
    <dbReference type="NCBI Taxonomy" id="463165"/>
    <lineage>
        <taxon>Eukaryota</taxon>
        <taxon>Metazoa</taxon>
        <taxon>Chordata</taxon>
        <taxon>Craniata</taxon>
        <taxon>Vertebrata</taxon>
        <taxon>Euteleostomi</taxon>
        <taxon>Archelosauria</taxon>
        <taxon>Archosauria</taxon>
        <taxon>Dinosauria</taxon>
        <taxon>Saurischia</taxon>
        <taxon>Theropoda</taxon>
        <taxon>Coelurosauria</taxon>
        <taxon>Aves</taxon>
        <taxon>Neognathae</taxon>
        <taxon>Neoaves</taxon>
        <taxon>Telluraves</taxon>
        <taxon>Australaves</taxon>
        <taxon>Passeriformes</taxon>
        <taxon>Furnariidae</taxon>
        <taxon>Furnarius</taxon>
    </lineage>
</organism>
<evidence type="ECO:0000256" key="2">
    <source>
        <dbReference type="ARBA" id="ARBA00022692"/>
    </source>
</evidence>
<gene>
    <name evidence="7" type="primary">Ocstamp</name>
    <name evidence="7" type="ORF">FURFIG_R01559</name>
</gene>
<dbReference type="GO" id="GO:0016020">
    <property type="term" value="C:membrane"/>
    <property type="evidence" value="ECO:0007669"/>
    <property type="project" value="UniProtKB-SubCell"/>
</dbReference>